<dbReference type="InterPro" id="IPR013154">
    <property type="entry name" value="ADH-like_N"/>
</dbReference>
<keyword evidence="1" id="KW-0521">NADP</keyword>
<dbReference type="SUPFAM" id="SSF50129">
    <property type="entry name" value="GroES-like"/>
    <property type="match status" value="1"/>
</dbReference>
<dbReference type="CDD" id="cd05276">
    <property type="entry name" value="p53_inducible_oxidoreductase"/>
    <property type="match status" value="1"/>
</dbReference>
<dbReference type="EMBL" id="CAEZYR010000148">
    <property type="protein sequence ID" value="CAB4766643.1"/>
    <property type="molecule type" value="Genomic_DNA"/>
</dbReference>
<dbReference type="InterPro" id="IPR011032">
    <property type="entry name" value="GroES-like_sf"/>
</dbReference>
<dbReference type="PANTHER" id="PTHR48106">
    <property type="entry name" value="QUINONE OXIDOREDUCTASE PIG3-RELATED"/>
    <property type="match status" value="1"/>
</dbReference>
<proteinExistence type="predicted"/>
<dbReference type="Gene3D" id="3.90.180.10">
    <property type="entry name" value="Medium-chain alcohol dehydrogenases, catalytic domain"/>
    <property type="match status" value="1"/>
</dbReference>
<feature type="domain" description="Enoyl reductase (ER)" evidence="3">
    <location>
        <begin position="10"/>
        <end position="323"/>
    </location>
</feature>
<organism evidence="4">
    <name type="scientific">freshwater metagenome</name>
    <dbReference type="NCBI Taxonomy" id="449393"/>
    <lineage>
        <taxon>unclassified sequences</taxon>
        <taxon>metagenomes</taxon>
        <taxon>ecological metagenomes</taxon>
    </lineage>
</organism>
<name>A0A6J6V6P7_9ZZZZ</name>
<dbReference type="InterPro" id="IPR014189">
    <property type="entry name" value="Quinone_OxRdtase_PIG3"/>
</dbReference>
<dbReference type="Pfam" id="PF08240">
    <property type="entry name" value="ADH_N"/>
    <property type="match status" value="1"/>
</dbReference>
<dbReference type="GO" id="GO:0070402">
    <property type="term" value="F:NADPH binding"/>
    <property type="evidence" value="ECO:0007669"/>
    <property type="project" value="TreeGrafter"/>
</dbReference>
<evidence type="ECO:0000259" key="3">
    <source>
        <dbReference type="SMART" id="SM00829"/>
    </source>
</evidence>
<dbReference type="InterPro" id="IPR036291">
    <property type="entry name" value="NAD(P)-bd_dom_sf"/>
</dbReference>
<evidence type="ECO:0000256" key="2">
    <source>
        <dbReference type="ARBA" id="ARBA00023002"/>
    </source>
</evidence>
<dbReference type="Gene3D" id="3.40.50.720">
    <property type="entry name" value="NAD(P)-binding Rossmann-like Domain"/>
    <property type="match status" value="1"/>
</dbReference>
<dbReference type="InterPro" id="IPR013149">
    <property type="entry name" value="ADH-like_C"/>
</dbReference>
<dbReference type="EMBL" id="CAFBOS010000263">
    <property type="protein sequence ID" value="CAB5023256.1"/>
    <property type="molecule type" value="Genomic_DNA"/>
</dbReference>
<evidence type="ECO:0000313" key="4">
    <source>
        <dbReference type="EMBL" id="CAB4766643.1"/>
    </source>
</evidence>
<dbReference type="NCBIfam" id="TIGR02824">
    <property type="entry name" value="quinone_pig3"/>
    <property type="match status" value="1"/>
</dbReference>
<dbReference type="Pfam" id="PF00107">
    <property type="entry name" value="ADH_zinc_N"/>
    <property type="match status" value="1"/>
</dbReference>
<dbReference type="InterPro" id="IPR020843">
    <property type="entry name" value="ER"/>
</dbReference>
<dbReference type="GO" id="GO:0016651">
    <property type="term" value="F:oxidoreductase activity, acting on NAD(P)H"/>
    <property type="evidence" value="ECO:0007669"/>
    <property type="project" value="TreeGrafter"/>
</dbReference>
<dbReference type="SMART" id="SM00829">
    <property type="entry name" value="PKS_ER"/>
    <property type="match status" value="1"/>
</dbReference>
<reference evidence="4" key="1">
    <citation type="submission" date="2020-05" db="EMBL/GenBank/DDBJ databases">
        <authorList>
            <person name="Chiriac C."/>
            <person name="Salcher M."/>
            <person name="Ghai R."/>
            <person name="Kavagutti S V."/>
        </authorList>
    </citation>
    <scope>NUCLEOTIDE SEQUENCE</scope>
</reference>
<dbReference type="PANTHER" id="PTHR48106:SF8">
    <property type="entry name" value="OS02G0805600 PROTEIN"/>
    <property type="match status" value="1"/>
</dbReference>
<evidence type="ECO:0000256" key="1">
    <source>
        <dbReference type="ARBA" id="ARBA00022857"/>
    </source>
</evidence>
<dbReference type="SUPFAM" id="SSF51735">
    <property type="entry name" value="NAD(P)-binding Rossmann-fold domains"/>
    <property type="match status" value="1"/>
</dbReference>
<evidence type="ECO:0000313" key="5">
    <source>
        <dbReference type="EMBL" id="CAB5023256.1"/>
    </source>
</evidence>
<keyword evidence="2" id="KW-0560">Oxidoreductase</keyword>
<protein>
    <submittedName>
        <fullName evidence="4">Unannotated protein</fullName>
    </submittedName>
</protein>
<gene>
    <name evidence="4" type="ORF">UFOPK2754_02833</name>
    <name evidence="5" type="ORF">UFOPK3967_02894</name>
</gene>
<sequence length="325" mass="34100">MQAIVLEAHGGPEVLQMREVPDPVPGPEEILVDVTSSAVNRADVLQRLGHYPYPGRKPAYDIPGLEFAGRVASIGERVTAWRPGDAVMGIVTGGGYASRIAVHERQAMAVPDAIDLVDAGAIPEVWITAFDALVVQCGLRSGDVALVHAGASGVGTAAIQIARAIGATVLVTTSSGKVDRCRALGAIAIDYTNDDFVEACQAHTGGRGVDVVLDVIGGDYLERNIEVAAPRGRIVQVGTMGAAKTNINLGKVMMKRLTIVGTVLRARPVDEKIAVTQRFAHEVLPGFASGALHPVIDTRFALRDAADAHRLLETNATFGKVALAV</sequence>
<accession>A0A6J6V6P7</accession>
<dbReference type="AlphaFoldDB" id="A0A6J6V6P7"/>